<name>A0ABZ3IGL4_9FIRM</name>
<dbReference type="RefSeq" id="WP_094605757.1">
    <property type="nucleotide sequence ID" value="NZ_CP155573.1"/>
</dbReference>
<organism evidence="1 2">
    <name type="scientific">Sporomusa silvacetica DSM 10669</name>
    <dbReference type="NCBI Taxonomy" id="1123289"/>
    <lineage>
        <taxon>Bacteria</taxon>
        <taxon>Bacillati</taxon>
        <taxon>Bacillota</taxon>
        <taxon>Negativicutes</taxon>
        <taxon>Selenomonadales</taxon>
        <taxon>Sporomusaceae</taxon>
        <taxon>Sporomusa</taxon>
    </lineage>
</organism>
<protein>
    <submittedName>
        <fullName evidence="1">Uncharacterized protein</fullName>
    </submittedName>
</protein>
<keyword evidence="2" id="KW-1185">Reference proteome</keyword>
<accession>A0ABZ3IGL4</accession>
<sequence length="106" mass="11833">MKKTLSIFLMMTIIVIISSGICFAGNGDGERAYTERQARIAELTKPIVYDESYPHWGFQAHSWITGTGSETVAHTQLIDLATGTIILEVARHCNYTDPDYRTHGTK</sequence>
<proteinExistence type="predicted"/>
<evidence type="ECO:0000313" key="1">
    <source>
        <dbReference type="EMBL" id="XFO64498.1"/>
    </source>
</evidence>
<dbReference type="EMBL" id="CP155573">
    <property type="protein sequence ID" value="XFO64498.1"/>
    <property type="molecule type" value="Genomic_DNA"/>
</dbReference>
<dbReference type="Proteomes" id="UP000216752">
    <property type="component" value="Chromosome"/>
</dbReference>
<gene>
    <name evidence="1" type="ORF">SPSIL_006000</name>
</gene>
<evidence type="ECO:0000313" key="2">
    <source>
        <dbReference type="Proteomes" id="UP000216752"/>
    </source>
</evidence>
<reference evidence="1" key="1">
    <citation type="submission" date="2024-05" db="EMBL/GenBank/DDBJ databases">
        <title>Isolation and characterization of Sporomusa carbonis sp. nov., a carboxydotrophic hydrogenogen in the genus of Sporomusa isolated from a charcoal burning pile.</title>
        <authorList>
            <person name="Boeer T."/>
            <person name="Rosenbaum F."/>
            <person name="Eysell L."/>
            <person name="Mueller V."/>
            <person name="Daniel R."/>
            <person name="Poehlein A."/>
        </authorList>
    </citation>
    <scope>NUCLEOTIDE SEQUENCE [LARGE SCALE GENOMIC DNA]</scope>
    <source>
        <strain evidence="1">DSM 10669</strain>
    </source>
</reference>